<keyword evidence="2" id="KW-0732">Signal</keyword>
<dbReference type="InterPro" id="IPR001283">
    <property type="entry name" value="CRISP-related"/>
</dbReference>
<protein>
    <recommendedName>
        <fullName evidence="3">SCP domain-containing protein</fullName>
    </recommendedName>
</protein>
<dbReference type="PRINTS" id="PR00837">
    <property type="entry name" value="V5TPXLIKE"/>
</dbReference>
<evidence type="ECO:0000256" key="2">
    <source>
        <dbReference type="SAM" id="SignalP"/>
    </source>
</evidence>
<gene>
    <name evidence="4" type="ORF">GP486_006162</name>
</gene>
<evidence type="ECO:0000313" key="4">
    <source>
        <dbReference type="EMBL" id="KAH0555891.1"/>
    </source>
</evidence>
<accession>A0A9P8L7V5</accession>
<evidence type="ECO:0000256" key="1">
    <source>
        <dbReference type="SAM" id="MobiDB-lite"/>
    </source>
</evidence>
<keyword evidence="5" id="KW-1185">Reference proteome</keyword>
<feature type="signal peptide" evidence="2">
    <location>
        <begin position="1"/>
        <end position="17"/>
    </location>
</feature>
<feature type="region of interest" description="Disordered" evidence="1">
    <location>
        <begin position="59"/>
        <end position="107"/>
    </location>
</feature>
<feature type="chain" id="PRO_5040271723" description="SCP domain-containing protein" evidence="2">
    <location>
        <begin position="18"/>
        <end position="262"/>
    </location>
</feature>
<feature type="domain" description="SCP" evidence="3">
    <location>
        <begin position="100"/>
        <end position="245"/>
    </location>
</feature>
<dbReference type="PANTHER" id="PTHR10334">
    <property type="entry name" value="CYSTEINE-RICH SECRETORY PROTEIN-RELATED"/>
    <property type="match status" value="1"/>
</dbReference>
<reference evidence="4" key="1">
    <citation type="submission" date="2021-03" db="EMBL/GenBank/DDBJ databases">
        <title>Comparative genomics and phylogenomic investigation of the class Geoglossomycetes provide insights into ecological specialization and systematics.</title>
        <authorList>
            <person name="Melie T."/>
            <person name="Pirro S."/>
            <person name="Miller A.N."/>
            <person name="Quandt A."/>
        </authorList>
    </citation>
    <scope>NUCLEOTIDE SEQUENCE</scope>
    <source>
        <strain evidence="4">CAQ_001_2017</strain>
    </source>
</reference>
<sequence>MRSSAVILALLAASAVASPIKVITDVVYVTQTFVAGADQNAPQTHHHTRSHHAVITTITGDAPEPTPVQQDQQPPPPPDNSPAPAPSPQSSPASYTPSGDYSTNCVNAHNVHRSNHSVGPVSWDDGLASIAAQIASTCVWGHDTNAGGGGYGQNIAAGYGPGDVAKVISDLWYNNEVGCYPQYGVPTPDMGNFENWGHFSQMVWKDTTLIGCATQSCPGGLSGLGSGVGPYFTVCNYRNTGNVKEYFGANVLPSLGNPTVTG</sequence>
<dbReference type="InterPro" id="IPR035940">
    <property type="entry name" value="CAP_sf"/>
</dbReference>
<dbReference type="InterPro" id="IPR018244">
    <property type="entry name" value="Allrgn_V5/Tpx1_CS"/>
</dbReference>
<comment type="caution">
    <text evidence="4">The sequence shown here is derived from an EMBL/GenBank/DDBJ whole genome shotgun (WGS) entry which is preliminary data.</text>
</comment>
<dbReference type="Gene3D" id="3.40.33.10">
    <property type="entry name" value="CAP"/>
    <property type="match status" value="1"/>
</dbReference>
<dbReference type="Proteomes" id="UP000750711">
    <property type="component" value="Unassembled WGS sequence"/>
</dbReference>
<organism evidence="4 5">
    <name type="scientific">Trichoglossum hirsutum</name>
    <dbReference type="NCBI Taxonomy" id="265104"/>
    <lineage>
        <taxon>Eukaryota</taxon>
        <taxon>Fungi</taxon>
        <taxon>Dikarya</taxon>
        <taxon>Ascomycota</taxon>
        <taxon>Pezizomycotina</taxon>
        <taxon>Geoglossomycetes</taxon>
        <taxon>Geoglossales</taxon>
        <taxon>Geoglossaceae</taxon>
        <taxon>Trichoglossum</taxon>
    </lineage>
</organism>
<dbReference type="Pfam" id="PF00188">
    <property type="entry name" value="CAP"/>
    <property type="match status" value="1"/>
</dbReference>
<dbReference type="PROSITE" id="PS01009">
    <property type="entry name" value="CRISP_1"/>
    <property type="match status" value="1"/>
</dbReference>
<proteinExistence type="predicted"/>
<dbReference type="InterPro" id="IPR014044">
    <property type="entry name" value="CAP_dom"/>
</dbReference>
<feature type="compositionally biased region" description="Pro residues" evidence="1">
    <location>
        <begin position="73"/>
        <end position="89"/>
    </location>
</feature>
<dbReference type="GO" id="GO:0005576">
    <property type="term" value="C:extracellular region"/>
    <property type="evidence" value="ECO:0007669"/>
    <property type="project" value="InterPro"/>
</dbReference>
<dbReference type="AlphaFoldDB" id="A0A9P8L7V5"/>
<dbReference type="CDD" id="cd05380">
    <property type="entry name" value="CAP_euk"/>
    <property type="match status" value="1"/>
</dbReference>
<name>A0A9P8L7V5_9PEZI</name>
<dbReference type="SMART" id="SM00198">
    <property type="entry name" value="SCP"/>
    <property type="match status" value="1"/>
</dbReference>
<evidence type="ECO:0000259" key="3">
    <source>
        <dbReference type="SMART" id="SM00198"/>
    </source>
</evidence>
<dbReference type="SUPFAM" id="SSF55797">
    <property type="entry name" value="PR-1-like"/>
    <property type="match status" value="1"/>
</dbReference>
<dbReference type="EMBL" id="JAGHQM010001311">
    <property type="protein sequence ID" value="KAH0555891.1"/>
    <property type="molecule type" value="Genomic_DNA"/>
</dbReference>
<evidence type="ECO:0000313" key="5">
    <source>
        <dbReference type="Proteomes" id="UP000750711"/>
    </source>
</evidence>